<feature type="transmembrane region" description="Helical" evidence="2">
    <location>
        <begin position="316"/>
        <end position="338"/>
    </location>
</feature>
<proteinExistence type="predicted"/>
<protein>
    <recommendedName>
        <fullName evidence="5">Transmembrane protein</fullName>
    </recommendedName>
</protein>
<dbReference type="Proteomes" id="UP000053424">
    <property type="component" value="Unassembled WGS sequence"/>
</dbReference>
<name>A0A0C3CDX8_HEBCY</name>
<dbReference type="OrthoDB" id="2756615at2759"/>
<dbReference type="STRING" id="686832.A0A0C3CDX8"/>
<evidence type="ECO:0000256" key="1">
    <source>
        <dbReference type="SAM" id="MobiDB-lite"/>
    </source>
</evidence>
<evidence type="ECO:0000256" key="2">
    <source>
        <dbReference type="SAM" id="Phobius"/>
    </source>
</evidence>
<dbReference type="Gene3D" id="2.60.120.260">
    <property type="entry name" value="Galactose-binding domain-like"/>
    <property type="match status" value="2"/>
</dbReference>
<feature type="compositionally biased region" description="Low complexity" evidence="1">
    <location>
        <begin position="381"/>
        <end position="397"/>
    </location>
</feature>
<organism evidence="3 4">
    <name type="scientific">Hebeloma cylindrosporum</name>
    <dbReference type="NCBI Taxonomy" id="76867"/>
    <lineage>
        <taxon>Eukaryota</taxon>
        <taxon>Fungi</taxon>
        <taxon>Dikarya</taxon>
        <taxon>Basidiomycota</taxon>
        <taxon>Agaricomycotina</taxon>
        <taxon>Agaricomycetes</taxon>
        <taxon>Agaricomycetidae</taxon>
        <taxon>Agaricales</taxon>
        <taxon>Agaricineae</taxon>
        <taxon>Hymenogastraceae</taxon>
        <taxon>Hebeloma</taxon>
    </lineage>
</organism>
<reference evidence="4" key="2">
    <citation type="submission" date="2015-01" db="EMBL/GenBank/DDBJ databases">
        <title>Evolutionary Origins and Diversification of the Mycorrhizal Mutualists.</title>
        <authorList>
            <consortium name="DOE Joint Genome Institute"/>
            <consortium name="Mycorrhizal Genomics Consortium"/>
            <person name="Kohler A."/>
            <person name="Kuo A."/>
            <person name="Nagy L.G."/>
            <person name="Floudas D."/>
            <person name="Copeland A."/>
            <person name="Barry K.W."/>
            <person name="Cichocki N."/>
            <person name="Veneault-Fourrey C."/>
            <person name="LaButti K."/>
            <person name="Lindquist E.A."/>
            <person name="Lipzen A."/>
            <person name="Lundell T."/>
            <person name="Morin E."/>
            <person name="Murat C."/>
            <person name="Riley R."/>
            <person name="Ohm R."/>
            <person name="Sun H."/>
            <person name="Tunlid A."/>
            <person name="Henrissat B."/>
            <person name="Grigoriev I.V."/>
            <person name="Hibbett D.S."/>
            <person name="Martin F."/>
        </authorList>
    </citation>
    <scope>NUCLEOTIDE SEQUENCE [LARGE SCALE GENOMIC DNA]</scope>
    <source>
        <strain evidence="4">h7</strain>
    </source>
</reference>
<dbReference type="CDD" id="cd12087">
    <property type="entry name" value="TM_EGFR-like"/>
    <property type="match status" value="1"/>
</dbReference>
<accession>A0A0C3CDX8</accession>
<dbReference type="EMBL" id="KN831779">
    <property type="protein sequence ID" value="KIM41816.1"/>
    <property type="molecule type" value="Genomic_DNA"/>
</dbReference>
<evidence type="ECO:0008006" key="5">
    <source>
        <dbReference type="Google" id="ProtNLM"/>
    </source>
</evidence>
<evidence type="ECO:0000313" key="3">
    <source>
        <dbReference type="EMBL" id="KIM41816.1"/>
    </source>
</evidence>
<feature type="compositionally biased region" description="Polar residues" evidence="1">
    <location>
        <begin position="435"/>
        <end position="444"/>
    </location>
</feature>
<reference evidence="3 4" key="1">
    <citation type="submission" date="2014-04" db="EMBL/GenBank/DDBJ databases">
        <authorList>
            <consortium name="DOE Joint Genome Institute"/>
            <person name="Kuo A."/>
            <person name="Gay G."/>
            <person name="Dore J."/>
            <person name="Kohler A."/>
            <person name="Nagy L.G."/>
            <person name="Floudas D."/>
            <person name="Copeland A."/>
            <person name="Barry K.W."/>
            <person name="Cichocki N."/>
            <person name="Veneault-Fourrey C."/>
            <person name="LaButti K."/>
            <person name="Lindquist E.A."/>
            <person name="Lipzen A."/>
            <person name="Lundell T."/>
            <person name="Morin E."/>
            <person name="Murat C."/>
            <person name="Sun H."/>
            <person name="Tunlid A."/>
            <person name="Henrissat B."/>
            <person name="Grigoriev I.V."/>
            <person name="Hibbett D.S."/>
            <person name="Martin F."/>
            <person name="Nordberg H.P."/>
            <person name="Cantor M.N."/>
            <person name="Hua S.X."/>
        </authorList>
    </citation>
    <scope>NUCLEOTIDE SEQUENCE [LARGE SCALE GENOMIC DNA]</scope>
    <source>
        <strain evidence="4">h7</strain>
    </source>
</reference>
<evidence type="ECO:0000313" key="4">
    <source>
        <dbReference type="Proteomes" id="UP000053424"/>
    </source>
</evidence>
<dbReference type="HOGENOM" id="CLU_036216_2_0_1"/>
<keyword evidence="4" id="KW-1185">Reference proteome</keyword>
<sequence length="486" mass="52818">MASGQLSIVVDDKRSETIVLTGPASWTTTSLQQWFNGTVQSPDFALNNSGQFGTLQMKFHGTSVAFFGVTPPVFPGSQNLTVSIDGGTPYNTSYADPNPQSYRQWYQSPLLSDGDHNIELSHIAGTSLDFAVITVGQDTPLAGQKAIVDNDDSAITFNGNWRRSQDMFNSGPQPDGFPYHNTTHQTTEAGSSFTYHFTGSSAAIYGIFTWSNLGLISLTFTLDGQSLSQSYRVKTDTPQFVSELGQQQNFLFYSYDFLQSGNHTLVVNVTDCVNQTFAFDFLTYTPSFSTLASMPNLTQGSTGASSASQSEKSSTAIIVGGVGGAVLLIAFLSLIFIFRKRRRSKGMKYKPVYPFVHPPPDVTVIPLSYQRNLPSTASTNSDAAQPHSSPAHHSFSPVDLYHPEGSRPLPLPTADNSNEPSNFDRPFDDLRESYGTGNADTSSVYRGRGDGARQWEGSSGELSPPSYDETTGGRGPPTHISYIIQR</sequence>
<dbReference type="AlphaFoldDB" id="A0A0C3CDX8"/>
<keyword evidence="2" id="KW-0812">Transmembrane</keyword>
<keyword evidence="2" id="KW-0472">Membrane</keyword>
<gene>
    <name evidence="3" type="ORF">M413DRAFT_445030</name>
</gene>
<feature type="region of interest" description="Disordered" evidence="1">
    <location>
        <begin position="373"/>
        <end position="486"/>
    </location>
</feature>
<keyword evidence="2" id="KW-1133">Transmembrane helix</keyword>